<comment type="caution">
    <text evidence="10">The sequence shown here is derived from an EMBL/GenBank/DDBJ whole genome shotgun (WGS) entry which is preliminary data.</text>
</comment>
<dbReference type="Gene3D" id="2.40.50.100">
    <property type="match status" value="1"/>
</dbReference>
<dbReference type="InterPro" id="IPR011053">
    <property type="entry name" value="Single_hybrid_motif"/>
</dbReference>
<dbReference type="Pfam" id="PF02786">
    <property type="entry name" value="CPSase_L_D2"/>
    <property type="match status" value="1"/>
</dbReference>
<evidence type="ECO:0000256" key="5">
    <source>
        <dbReference type="ARBA" id="ARBA00023267"/>
    </source>
</evidence>
<dbReference type="InterPro" id="IPR011054">
    <property type="entry name" value="Rudment_hybrid_motif"/>
</dbReference>
<evidence type="ECO:0000313" key="11">
    <source>
        <dbReference type="Proteomes" id="UP001595528"/>
    </source>
</evidence>
<dbReference type="Gene3D" id="3.30.470.20">
    <property type="entry name" value="ATP-grasp fold, B domain"/>
    <property type="match status" value="1"/>
</dbReference>
<dbReference type="PANTHER" id="PTHR18866:SF33">
    <property type="entry name" value="METHYLCROTONOYL-COA CARBOXYLASE SUBUNIT ALPHA, MITOCHONDRIAL-RELATED"/>
    <property type="match status" value="1"/>
</dbReference>
<evidence type="ECO:0000313" key="10">
    <source>
        <dbReference type="EMBL" id="MFC3228971.1"/>
    </source>
</evidence>
<dbReference type="SUPFAM" id="SSF51230">
    <property type="entry name" value="Single hybrid motif"/>
    <property type="match status" value="1"/>
</dbReference>
<evidence type="ECO:0000256" key="3">
    <source>
        <dbReference type="ARBA" id="ARBA00022741"/>
    </source>
</evidence>
<dbReference type="InterPro" id="IPR005479">
    <property type="entry name" value="CPAse_ATP-bd"/>
</dbReference>
<dbReference type="PROSITE" id="PS50979">
    <property type="entry name" value="BC"/>
    <property type="match status" value="1"/>
</dbReference>
<dbReference type="Pfam" id="PF00289">
    <property type="entry name" value="Biotin_carb_N"/>
    <property type="match status" value="1"/>
</dbReference>
<dbReference type="PROSITE" id="PS50968">
    <property type="entry name" value="BIOTINYL_LIPOYL"/>
    <property type="match status" value="1"/>
</dbReference>
<dbReference type="InterPro" id="IPR000089">
    <property type="entry name" value="Biotin_lipoyl"/>
</dbReference>
<evidence type="ECO:0000259" key="8">
    <source>
        <dbReference type="PROSITE" id="PS50975"/>
    </source>
</evidence>
<evidence type="ECO:0000256" key="2">
    <source>
        <dbReference type="ARBA" id="ARBA00022598"/>
    </source>
</evidence>
<protein>
    <submittedName>
        <fullName evidence="10">Acetyl/propionyl/methylcrotonyl-CoA carboxylase subunit alpha</fullName>
    </submittedName>
</protein>
<feature type="domain" description="Lipoyl-binding" evidence="7">
    <location>
        <begin position="590"/>
        <end position="667"/>
    </location>
</feature>
<sequence length="669" mass="70730">MTAFDSILVANRGEIASRVIRTARALGYRTIAVHSEADAGAPHVALADHAVCIGPPPAPQSYLAIDRIVAAARETGAGAVHPGYGFLAENAAFARACAEAGLVFIGPGADAIELMGNKAAAKRRMIEAGVPCVPGYQGAAQDDATLAAEAERIGFPLMVKAAAGGGGRGMRLVEDAGGLANALRSARSEAQNAFGSGELILEKAILRPRHVELQVFADAHGTVLHLGERDCSVQRRHQKVVEEAPCPVMTPELRNAMGAAAVEAARSIDYRGAGTVEFLLGEDGAFYFLEMNTRLQVEHPVTEMVTGLDLVALQIRVAAGEPLGLTQEQVALRGHAIEVRLYAEDPAQDFLPATGRVAFWQAAEGDGLRTDAGIETGTDIPPYYDPMLAKLIAWGPDRETARRRLLRSLKDTILFGATSNRAFLIRILEQGSFARGEATTAFIAETFGDEGYREAPPTLREAAIAAVLQFRAERDAALARSLAVTPALLDWASGGSLSTRYVYETEGAAEVDPIDLLVRPLGRDGYAIRQDGGADAELRIDVAATDGHRARLSVDGDRQDVNVHHPGPGRVELSLEGRSFRFRNRLAFAAAAADAAGGGRVTAPMHGALIEVLVKPGDQVSAGTRLAVLEAMKMQHEILAQIDGTVQEVLAAAGAQVAADELLIEIEAA</sequence>
<dbReference type="InterPro" id="IPR005482">
    <property type="entry name" value="Biotin_COase_C"/>
</dbReference>
<keyword evidence="3 6" id="KW-0547">Nucleotide-binding</keyword>
<dbReference type="InterPro" id="IPR011764">
    <property type="entry name" value="Biotin_carboxylation_dom"/>
</dbReference>
<dbReference type="PROSITE" id="PS00188">
    <property type="entry name" value="BIOTIN"/>
    <property type="match status" value="1"/>
</dbReference>
<dbReference type="NCBIfam" id="NF006367">
    <property type="entry name" value="PRK08591.1"/>
    <property type="match status" value="1"/>
</dbReference>
<dbReference type="Proteomes" id="UP001595528">
    <property type="component" value="Unassembled WGS sequence"/>
</dbReference>
<gene>
    <name evidence="10" type="ORF">ACFOGJ_17130</name>
</gene>
<evidence type="ECO:0000256" key="1">
    <source>
        <dbReference type="ARBA" id="ARBA00001953"/>
    </source>
</evidence>
<dbReference type="PANTHER" id="PTHR18866">
    <property type="entry name" value="CARBOXYLASE:PYRUVATE/ACETYL-COA/PROPIONYL-COA CARBOXYLASE"/>
    <property type="match status" value="1"/>
</dbReference>
<reference evidence="11" key="1">
    <citation type="journal article" date="2019" name="Int. J. Syst. Evol. Microbiol.">
        <title>The Global Catalogue of Microorganisms (GCM) 10K type strain sequencing project: providing services to taxonomists for standard genome sequencing and annotation.</title>
        <authorList>
            <consortium name="The Broad Institute Genomics Platform"/>
            <consortium name="The Broad Institute Genome Sequencing Center for Infectious Disease"/>
            <person name="Wu L."/>
            <person name="Ma J."/>
        </authorList>
    </citation>
    <scope>NUCLEOTIDE SEQUENCE [LARGE SCALE GENOMIC DNA]</scope>
    <source>
        <strain evidence="11">KCTC 42964</strain>
    </source>
</reference>
<proteinExistence type="predicted"/>
<dbReference type="InterPro" id="IPR001882">
    <property type="entry name" value="Biotin_BS"/>
</dbReference>
<dbReference type="SUPFAM" id="SSF52440">
    <property type="entry name" value="PreATP-grasp domain"/>
    <property type="match status" value="1"/>
</dbReference>
<dbReference type="EMBL" id="JBHRTR010000029">
    <property type="protein sequence ID" value="MFC3228971.1"/>
    <property type="molecule type" value="Genomic_DNA"/>
</dbReference>
<keyword evidence="5" id="KW-0092">Biotin</keyword>
<dbReference type="PROSITE" id="PS50975">
    <property type="entry name" value="ATP_GRASP"/>
    <property type="match status" value="1"/>
</dbReference>
<name>A0ABV7L2T7_9PROT</name>
<feature type="domain" description="Biotin carboxylation" evidence="9">
    <location>
        <begin position="3"/>
        <end position="448"/>
    </location>
</feature>
<dbReference type="SUPFAM" id="SSF56059">
    <property type="entry name" value="Glutathione synthetase ATP-binding domain-like"/>
    <property type="match status" value="1"/>
</dbReference>
<evidence type="ECO:0000259" key="9">
    <source>
        <dbReference type="PROSITE" id="PS50979"/>
    </source>
</evidence>
<keyword evidence="11" id="KW-1185">Reference proteome</keyword>
<evidence type="ECO:0000256" key="6">
    <source>
        <dbReference type="PROSITE-ProRule" id="PRU00409"/>
    </source>
</evidence>
<dbReference type="Pfam" id="PF00364">
    <property type="entry name" value="Biotin_lipoyl"/>
    <property type="match status" value="1"/>
</dbReference>
<dbReference type="InterPro" id="IPR005481">
    <property type="entry name" value="BC-like_N"/>
</dbReference>
<dbReference type="PROSITE" id="PS00866">
    <property type="entry name" value="CPSASE_1"/>
    <property type="match status" value="1"/>
</dbReference>
<dbReference type="SUPFAM" id="SSF51246">
    <property type="entry name" value="Rudiment single hybrid motif"/>
    <property type="match status" value="1"/>
</dbReference>
<evidence type="ECO:0000256" key="4">
    <source>
        <dbReference type="ARBA" id="ARBA00022840"/>
    </source>
</evidence>
<dbReference type="PROSITE" id="PS00867">
    <property type="entry name" value="CPSASE_2"/>
    <property type="match status" value="1"/>
</dbReference>
<keyword evidence="4 6" id="KW-0067">ATP-binding</keyword>
<dbReference type="InterPro" id="IPR016185">
    <property type="entry name" value="PreATP-grasp_dom_sf"/>
</dbReference>
<organism evidence="10 11">
    <name type="scientific">Marinibaculum pumilum</name>
    <dbReference type="NCBI Taxonomy" id="1766165"/>
    <lineage>
        <taxon>Bacteria</taxon>
        <taxon>Pseudomonadati</taxon>
        <taxon>Pseudomonadota</taxon>
        <taxon>Alphaproteobacteria</taxon>
        <taxon>Rhodospirillales</taxon>
        <taxon>Rhodospirillaceae</taxon>
        <taxon>Marinibaculum</taxon>
    </lineage>
</organism>
<keyword evidence="2" id="KW-0436">Ligase</keyword>
<comment type="cofactor">
    <cofactor evidence="1">
        <name>biotin</name>
        <dbReference type="ChEBI" id="CHEBI:57586"/>
    </cofactor>
</comment>
<dbReference type="SMART" id="SM00878">
    <property type="entry name" value="Biotin_carb_C"/>
    <property type="match status" value="1"/>
</dbReference>
<dbReference type="Pfam" id="PF02785">
    <property type="entry name" value="Biotin_carb_C"/>
    <property type="match status" value="1"/>
</dbReference>
<dbReference type="InterPro" id="IPR011761">
    <property type="entry name" value="ATP-grasp"/>
</dbReference>
<dbReference type="RefSeq" id="WP_379902660.1">
    <property type="nucleotide sequence ID" value="NZ_JBHRTR010000029.1"/>
</dbReference>
<dbReference type="InterPro" id="IPR050856">
    <property type="entry name" value="Biotin_carboxylase_complex"/>
</dbReference>
<evidence type="ECO:0000259" key="7">
    <source>
        <dbReference type="PROSITE" id="PS50968"/>
    </source>
</evidence>
<accession>A0ABV7L2T7</accession>
<feature type="domain" description="ATP-grasp" evidence="8">
    <location>
        <begin position="122"/>
        <end position="319"/>
    </location>
</feature>
<dbReference type="CDD" id="cd06850">
    <property type="entry name" value="biotinyl_domain"/>
    <property type="match status" value="1"/>
</dbReference>